<feature type="compositionally biased region" description="Polar residues" evidence="15">
    <location>
        <begin position="969"/>
        <end position="981"/>
    </location>
</feature>
<dbReference type="InterPro" id="IPR015683">
    <property type="entry name" value="Ionotropic_Glu_rcpt"/>
</dbReference>
<dbReference type="AlphaFoldDB" id="A0A5N5NQT3"/>
<evidence type="ECO:0000259" key="18">
    <source>
        <dbReference type="SMART" id="SM00079"/>
    </source>
</evidence>
<sequence>MAVSSLNVAGGRASTVLLVMKRMLLLILIAGICEPTEVVFGQAAAEDNGTGVSSSSTSSSRPSVANLGTLYTYDSVIGRAAGPAIEAAVDDVNSDPTILPGTRLSLISQNTNCSGFLGTVEAQKEHIDLDFDGSFLAHDAVLQLMGNDVVAVIGPQSSGIAHIISHVVNELHVPLLSFAATDPTLSSLQYPYFLRTAQNDYFQMHAIADLVTYFGWREVIAIFVDDDYGRSGISVLGDALAMKRAKISYKAALTPRASTSQISDLLLGVNQMESRVYVVHVNPDSGLSLFSIARSLQMMTTGYVWIATDWLPSVLDALDPVDTDKMNLLQGVVALRHHTPDSDLKKTFMSKWSSLNHKNSTGASDFNSYALYAYDTVWLAARALDVFLNEGGNLSHSFDPKLRDTSGSAMNLSSMRIFDGGQQFLQTLPRMNFTGLSGQIQFDVDKNLVHPAYDVLNIGGTGSRRIGYWSDYSGLSTVTPEVLYRKPRNTSVSSQHLYSVIWPGETSLVPRGWVFPENGRPLRIAVPNRVSYLQFVSKDRNPPGVRGYCIDVFEAALNLLPYPVPHVYMLHGDGRRNPVYNEIVQAVAEDRYDAAVGDVTIVTNRTKIVDFTQPFMESGLVVVAPVKEVKSSPWAFLRPFTFQMWLVTGAFFLFVGAVVWILEHRINNEFRGPPWKQIMTIFWFSFSTMFFSHRENTVSTLGRLVLIIWLFVVLIINSSYTASLTSILTVQELTSRIEGIDSLASSNEPIGIQDGSFARNYLIEELNIAESRLVILKNQQEYSSSLQLGPNRGGVAAIVDELPYIELFLSASNCAFKIVGQEFTKTGWGFAFQRDSPLAVDLSTAILQLSENGDLQKLHNKWLAHADCSEQVNEIDENHLSLKSFWGLFLISGIACFIALVVFFCNIVCQYRRFTPEDGAAAEEGEIQLARPRRFLRSTSFKKLIDFVDMKVATKETIKRKSTDIKRQGSPSSDGHNISPS</sequence>
<evidence type="ECO:0000313" key="20">
    <source>
        <dbReference type="Proteomes" id="UP000326939"/>
    </source>
</evidence>
<dbReference type="EMBL" id="VDCV01000002">
    <property type="protein sequence ID" value="KAB5569652.1"/>
    <property type="molecule type" value="Genomic_DNA"/>
</dbReference>
<proteinExistence type="inferred from homology"/>
<dbReference type="InterPro" id="IPR000337">
    <property type="entry name" value="GPCR_3"/>
</dbReference>
<dbReference type="InterPro" id="IPR001828">
    <property type="entry name" value="ANF_lig-bd_rcpt"/>
</dbReference>
<keyword evidence="12 13" id="KW-0407">Ion channel</keyword>
<dbReference type="InterPro" id="IPR044440">
    <property type="entry name" value="GABAb_receptor_plant_PBP1"/>
</dbReference>
<dbReference type="CDD" id="cd19990">
    <property type="entry name" value="PBP1_GABAb_receptor_plant"/>
    <property type="match status" value="1"/>
</dbReference>
<dbReference type="GO" id="GO:0015276">
    <property type="term" value="F:ligand-gated monoatomic ion channel activity"/>
    <property type="evidence" value="ECO:0007669"/>
    <property type="project" value="InterPro"/>
</dbReference>
<feature type="transmembrane region" description="Helical" evidence="16">
    <location>
        <begin position="704"/>
        <end position="728"/>
    </location>
</feature>
<dbReference type="CDD" id="cd13686">
    <property type="entry name" value="GluR_Plant"/>
    <property type="match status" value="1"/>
</dbReference>
<dbReference type="SMART" id="SM00079">
    <property type="entry name" value="PBPe"/>
    <property type="match status" value="1"/>
</dbReference>
<feature type="compositionally biased region" description="Basic and acidic residues" evidence="15">
    <location>
        <begin position="958"/>
        <end position="967"/>
    </location>
</feature>
<evidence type="ECO:0000256" key="7">
    <source>
        <dbReference type="ARBA" id="ARBA00023065"/>
    </source>
</evidence>
<dbReference type="PIRSF" id="PIRSF037090">
    <property type="entry name" value="Iontro_Glu-like_rcpt_pln"/>
    <property type="match status" value="1"/>
</dbReference>
<evidence type="ECO:0000256" key="13">
    <source>
        <dbReference type="PIRNR" id="PIRNR037090"/>
    </source>
</evidence>
<gene>
    <name evidence="19" type="ORF">DKX38_003445</name>
</gene>
<reference evidence="20" key="1">
    <citation type="journal article" date="2019" name="Gigascience">
        <title>De novo genome assembly of the endangered Acer yangbiense, a plant species with extremely small populations endemic to Yunnan Province, China.</title>
        <authorList>
            <person name="Yang J."/>
            <person name="Wariss H.M."/>
            <person name="Tao L."/>
            <person name="Zhang R."/>
            <person name="Yun Q."/>
            <person name="Hollingsworth P."/>
            <person name="Dao Z."/>
            <person name="Luo G."/>
            <person name="Guo H."/>
            <person name="Ma Y."/>
            <person name="Sun W."/>
        </authorList>
    </citation>
    <scope>NUCLEOTIDE SEQUENCE [LARGE SCALE GENOMIC DNA]</scope>
    <source>
        <strain evidence="20">cv. br00</strain>
    </source>
</reference>
<dbReference type="InterPro" id="IPR001320">
    <property type="entry name" value="Iontro_rcpt_C"/>
</dbReference>
<keyword evidence="7 13" id="KW-0406">Ion transport</keyword>
<dbReference type="Gene3D" id="1.10.287.70">
    <property type="match status" value="1"/>
</dbReference>
<dbReference type="InterPro" id="IPR017103">
    <property type="entry name" value="Iontropic_Glu_rcpt_pln"/>
</dbReference>
<evidence type="ECO:0000256" key="11">
    <source>
        <dbReference type="ARBA" id="ARBA00023286"/>
    </source>
</evidence>
<dbReference type="FunFam" id="1.10.287.70:FF:000037">
    <property type="entry name" value="Glutamate receptor"/>
    <property type="match status" value="1"/>
</dbReference>
<dbReference type="FunFam" id="3.40.190.10:FF:000054">
    <property type="entry name" value="Glutamate receptor"/>
    <property type="match status" value="1"/>
</dbReference>
<dbReference type="FunFam" id="3.40.50.2300:FF:000081">
    <property type="entry name" value="Glutamate receptor"/>
    <property type="match status" value="1"/>
</dbReference>
<dbReference type="GO" id="GO:1901701">
    <property type="term" value="P:cellular response to oxygen-containing compound"/>
    <property type="evidence" value="ECO:0007669"/>
    <property type="project" value="UniProtKB-ARBA"/>
</dbReference>
<protein>
    <recommendedName>
        <fullName evidence="13">Glutamate receptor</fullName>
    </recommendedName>
</protein>
<feature type="transmembrane region" description="Helical" evidence="16">
    <location>
        <begin position="642"/>
        <end position="662"/>
    </location>
</feature>
<evidence type="ECO:0000256" key="5">
    <source>
        <dbReference type="ARBA" id="ARBA00022729"/>
    </source>
</evidence>
<keyword evidence="8 13" id="KW-0472">Membrane</keyword>
<keyword evidence="6 16" id="KW-1133">Transmembrane helix</keyword>
<dbReference type="InterPro" id="IPR019594">
    <property type="entry name" value="Glu/Gly-bd"/>
</dbReference>
<feature type="domain" description="Ionotropic glutamate receptor C-terminal" evidence="18">
    <location>
        <begin position="523"/>
        <end position="865"/>
    </location>
</feature>
<dbReference type="GO" id="GO:0016020">
    <property type="term" value="C:membrane"/>
    <property type="evidence" value="ECO:0007669"/>
    <property type="project" value="UniProtKB-SubCell"/>
</dbReference>
<evidence type="ECO:0000256" key="2">
    <source>
        <dbReference type="ARBA" id="ARBA00008685"/>
    </source>
</evidence>
<feature type="region of interest" description="Disordered" evidence="15">
    <location>
        <begin position="958"/>
        <end position="981"/>
    </location>
</feature>
<keyword evidence="9 13" id="KW-0675">Receptor</keyword>
<evidence type="ECO:0000256" key="16">
    <source>
        <dbReference type="SAM" id="Phobius"/>
    </source>
</evidence>
<feature type="chain" id="PRO_5024347740" description="Glutamate receptor" evidence="17">
    <location>
        <begin position="36"/>
        <end position="981"/>
    </location>
</feature>
<comment type="similarity">
    <text evidence="2 13">Belongs to the glutamate-gated ion channel (TC 1.A.10.1) family.</text>
</comment>
<organism evidence="19 20">
    <name type="scientific">Salix brachista</name>
    <dbReference type="NCBI Taxonomy" id="2182728"/>
    <lineage>
        <taxon>Eukaryota</taxon>
        <taxon>Viridiplantae</taxon>
        <taxon>Streptophyta</taxon>
        <taxon>Embryophyta</taxon>
        <taxon>Tracheophyta</taxon>
        <taxon>Spermatophyta</taxon>
        <taxon>Magnoliopsida</taxon>
        <taxon>eudicotyledons</taxon>
        <taxon>Gunneridae</taxon>
        <taxon>Pentapetalae</taxon>
        <taxon>rosids</taxon>
        <taxon>fabids</taxon>
        <taxon>Malpighiales</taxon>
        <taxon>Salicaceae</taxon>
        <taxon>Saliceae</taxon>
        <taxon>Salix</taxon>
    </lineage>
</organism>
<dbReference type="PRINTS" id="PR00248">
    <property type="entry name" value="GPCRMGR"/>
</dbReference>
<comment type="caution">
    <text evidence="19">The sequence shown here is derived from an EMBL/GenBank/DDBJ whole genome shotgun (WGS) entry which is preliminary data.</text>
</comment>
<dbReference type="Pfam" id="PF00060">
    <property type="entry name" value="Lig_chan"/>
    <property type="match status" value="1"/>
</dbReference>
<dbReference type="InterPro" id="IPR028082">
    <property type="entry name" value="Peripla_BP_I"/>
</dbReference>
<feature type="disulfide bond" evidence="14">
    <location>
        <begin position="814"/>
        <end position="868"/>
    </location>
</feature>
<dbReference type="SUPFAM" id="SSF53822">
    <property type="entry name" value="Periplasmic binding protein-like I"/>
    <property type="match status" value="1"/>
</dbReference>
<keyword evidence="5 17" id="KW-0732">Signal</keyword>
<dbReference type="GO" id="GO:0009611">
    <property type="term" value="P:response to wounding"/>
    <property type="evidence" value="ECO:0007669"/>
    <property type="project" value="UniProtKB-ARBA"/>
</dbReference>
<dbReference type="SUPFAM" id="SSF53850">
    <property type="entry name" value="Periplasmic binding protein-like II"/>
    <property type="match status" value="1"/>
</dbReference>
<accession>A0A5N5NQT3</accession>
<keyword evidence="10" id="KW-0325">Glycoprotein</keyword>
<evidence type="ECO:0000256" key="17">
    <source>
        <dbReference type="SAM" id="SignalP"/>
    </source>
</evidence>
<dbReference type="Gene3D" id="3.40.190.10">
    <property type="entry name" value="Periplasmic binding protein-like II"/>
    <property type="match status" value="3"/>
</dbReference>
<evidence type="ECO:0000313" key="19">
    <source>
        <dbReference type="EMBL" id="KAB5569652.1"/>
    </source>
</evidence>
<name>A0A5N5NQT3_9ROSI</name>
<keyword evidence="3 13" id="KW-0813">Transport</keyword>
<dbReference type="PANTHER" id="PTHR18966">
    <property type="entry name" value="IONOTROPIC GLUTAMATE RECEPTOR"/>
    <property type="match status" value="1"/>
</dbReference>
<dbReference type="Pfam" id="PF01094">
    <property type="entry name" value="ANF_receptor"/>
    <property type="match status" value="1"/>
</dbReference>
<dbReference type="FunFam" id="3.40.190.10:FF:000175">
    <property type="entry name" value="Glutamate receptor"/>
    <property type="match status" value="1"/>
</dbReference>
<dbReference type="Pfam" id="PF10613">
    <property type="entry name" value="Lig_chan-Glu_bd"/>
    <property type="match status" value="1"/>
</dbReference>
<evidence type="ECO:0000256" key="1">
    <source>
        <dbReference type="ARBA" id="ARBA00004141"/>
    </source>
</evidence>
<evidence type="ECO:0000256" key="10">
    <source>
        <dbReference type="ARBA" id="ARBA00023180"/>
    </source>
</evidence>
<keyword evidence="11 13" id="KW-1071">Ligand-gated ion channel</keyword>
<evidence type="ECO:0000256" key="15">
    <source>
        <dbReference type="SAM" id="MobiDB-lite"/>
    </source>
</evidence>
<evidence type="ECO:0000256" key="4">
    <source>
        <dbReference type="ARBA" id="ARBA00022692"/>
    </source>
</evidence>
<comment type="function">
    <text evidence="13">Glutamate-gated receptor that probably acts as non-selective cation channel.</text>
</comment>
<keyword evidence="4 16" id="KW-0812">Transmembrane</keyword>
<feature type="transmembrane region" description="Helical" evidence="16">
    <location>
        <begin position="885"/>
        <end position="904"/>
    </location>
</feature>
<comment type="subcellular location">
    <subcellularLocation>
        <location evidence="1">Membrane</location>
        <topology evidence="1">Multi-pass membrane protein</topology>
    </subcellularLocation>
</comment>
<evidence type="ECO:0000256" key="9">
    <source>
        <dbReference type="ARBA" id="ARBA00023170"/>
    </source>
</evidence>
<evidence type="ECO:0000256" key="6">
    <source>
        <dbReference type="ARBA" id="ARBA00022989"/>
    </source>
</evidence>
<dbReference type="Gene3D" id="3.40.50.2300">
    <property type="match status" value="2"/>
</dbReference>
<keyword evidence="14" id="KW-1015">Disulfide bond</keyword>
<evidence type="ECO:0000256" key="3">
    <source>
        <dbReference type="ARBA" id="ARBA00022448"/>
    </source>
</evidence>
<dbReference type="Proteomes" id="UP000326939">
    <property type="component" value="Chromosome 2"/>
</dbReference>
<evidence type="ECO:0000256" key="8">
    <source>
        <dbReference type="ARBA" id="ARBA00023136"/>
    </source>
</evidence>
<evidence type="ECO:0000256" key="12">
    <source>
        <dbReference type="ARBA" id="ARBA00023303"/>
    </source>
</evidence>
<evidence type="ECO:0000256" key="14">
    <source>
        <dbReference type="PIRSR" id="PIRSR037090-50"/>
    </source>
</evidence>
<dbReference type="GO" id="GO:0004930">
    <property type="term" value="F:G protein-coupled receptor activity"/>
    <property type="evidence" value="ECO:0007669"/>
    <property type="project" value="InterPro"/>
</dbReference>
<feature type="signal peptide" evidence="17">
    <location>
        <begin position="1"/>
        <end position="35"/>
    </location>
</feature>
<keyword evidence="20" id="KW-1185">Reference proteome</keyword>